<gene>
    <name evidence="3" type="ORF">GSTUAT00007642001</name>
</gene>
<evidence type="ECO:0000313" key="3">
    <source>
        <dbReference type="EMBL" id="CUS08248.1"/>
    </source>
</evidence>
<feature type="compositionally biased region" description="Basic and acidic residues" evidence="2">
    <location>
        <begin position="475"/>
        <end position="516"/>
    </location>
</feature>
<evidence type="ECO:0000256" key="1">
    <source>
        <dbReference type="SAM" id="Coils"/>
    </source>
</evidence>
<organism evidence="3 4">
    <name type="scientific">Tuber aestivum</name>
    <name type="common">summer truffle</name>
    <dbReference type="NCBI Taxonomy" id="59557"/>
    <lineage>
        <taxon>Eukaryota</taxon>
        <taxon>Fungi</taxon>
        <taxon>Dikarya</taxon>
        <taxon>Ascomycota</taxon>
        <taxon>Pezizomycotina</taxon>
        <taxon>Pezizomycetes</taxon>
        <taxon>Pezizales</taxon>
        <taxon>Tuberaceae</taxon>
        <taxon>Tuber</taxon>
    </lineage>
</organism>
<dbReference type="AlphaFoldDB" id="A0A292PNR1"/>
<feature type="compositionally biased region" description="Polar residues" evidence="2">
    <location>
        <begin position="63"/>
        <end position="82"/>
    </location>
</feature>
<protein>
    <submittedName>
        <fullName evidence="3">Uncharacterized protein</fullName>
    </submittedName>
</protein>
<accession>A0A292PNR1</accession>
<dbReference type="Proteomes" id="UP001412239">
    <property type="component" value="Unassembled WGS sequence"/>
</dbReference>
<feature type="region of interest" description="Disordered" evidence="2">
    <location>
        <begin position="1"/>
        <end position="87"/>
    </location>
</feature>
<reference evidence="3" key="1">
    <citation type="submission" date="2015-10" db="EMBL/GenBank/DDBJ databases">
        <authorList>
            <person name="Regsiter A."/>
            <person name="william w."/>
        </authorList>
    </citation>
    <scope>NUCLEOTIDE SEQUENCE</scope>
    <source>
        <strain evidence="3">Montdore</strain>
    </source>
</reference>
<keyword evidence="1" id="KW-0175">Coiled coil</keyword>
<evidence type="ECO:0000256" key="2">
    <source>
        <dbReference type="SAM" id="MobiDB-lite"/>
    </source>
</evidence>
<dbReference type="EMBL" id="LN891142">
    <property type="protein sequence ID" value="CUS08248.1"/>
    <property type="molecule type" value="Genomic_DNA"/>
</dbReference>
<evidence type="ECO:0000313" key="4">
    <source>
        <dbReference type="Proteomes" id="UP001412239"/>
    </source>
</evidence>
<feature type="coiled-coil region" evidence="1">
    <location>
        <begin position="229"/>
        <end position="270"/>
    </location>
</feature>
<sequence>MEQHSFPSPESLYPPAYLQISPSPSPARMSKIGTRKSPPSRPKTRFDSFSADKPSVNKYRDNGATSPSVSSDLENVSPSSSFKLPPPVITSYSYTPSSSTYATQHSPLHSLQRQTEILTEELQHLLDVQSAELMSGGSLSTSQRPPRNPLYSADQVPREQRITLHQARKRVLLTMRELAEIKGTEEKVYASEVAERETLVKAMRSWGDKASLLEKEIHKIEDGEEGREAQALREAKSEVEREMQGLRIRLSKLEDHHSALKYKLEELESTVSSKTSSYQSSLVTVKQRTSNFLATHRFPSPTTAIESWTLEREALLAKKDQAKVEAEALLEGMVLWDETLSLVYSFEDKLGLLISGRRGGDINLDIMQGLEGVVEALEQKLESAENRGWKLLVCCIGAELEAFREAKEVMKKSLGITSASSSKTSKLASVESGRGEGKGVSQSQDGEDLIGELKERGRARERTLTGEAGGDVEDDKAKQKESDASEGKGEDGVGDGVRDLRGSIFRSRKDYSPLDD</sequence>
<proteinExistence type="predicted"/>
<name>A0A292PNR1_9PEZI</name>
<keyword evidence="4" id="KW-1185">Reference proteome</keyword>
<feature type="compositionally biased region" description="Basic and acidic residues" evidence="2">
    <location>
        <begin position="451"/>
        <end position="464"/>
    </location>
</feature>
<feature type="region of interest" description="Disordered" evidence="2">
    <location>
        <begin position="425"/>
        <end position="516"/>
    </location>
</feature>